<comment type="caution">
    <text evidence="6">The sequence shown here is derived from an EMBL/GenBank/DDBJ whole genome shotgun (WGS) entry which is preliminary data.</text>
</comment>
<dbReference type="GO" id="GO:0071555">
    <property type="term" value="P:cell wall organization"/>
    <property type="evidence" value="ECO:0007669"/>
    <property type="project" value="UniProtKB-KW"/>
</dbReference>
<dbReference type="Pfam" id="PF01510">
    <property type="entry name" value="Amidase_2"/>
    <property type="match status" value="1"/>
</dbReference>
<dbReference type="InterPro" id="IPR051206">
    <property type="entry name" value="NAMLAA_amidase_2"/>
</dbReference>
<dbReference type="SUPFAM" id="SSF55846">
    <property type="entry name" value="N-acetylmuramoyl-L-alanine amidase-like"/>
    <property type="match status" value="1"/>
</dbReference>
<dbReference type="Proteomes" id="UP000580910">
    <property type="component" value="Unassembled WGS sequence"/>
</dbReference>
<evidence type="ECO:0000256" key="2">
    <source>
        <dbReference type="ARBA" id="ARBA00011901"/>
    </source>
</evidence>
<protein>
    <recommendedName>
        <fullName evidence="2">N-acetylmuramoyl-L-alanine amidase</fullName>
        <ecNumber evidence="2">3.5.1.28</ecNumber>
    </recommendedName>
</protein>
<accession>A0A7W3J465</accession>
<dbReference type="EMBL" id="JACGXA010000003">
    <property type="protein sequence ID" value="MBA8805996.1"/>
    <property type="molecule type" value="Genomic_DNA"/>
</dbReference>
<keyword evidence="7" id="KW-1185">Reference proteome</keyword>
<evidence type="ECO:0000256" key="4">
    <source>
        <dbReference type="ARBA" id="ARBA00023316"/>
    </source>
</evidence>
<dbReference type="CDD" id="cd06583">
    <property type="entry name" value="PGRP"/>
    <property type="match status" value="1"/>
</dbReference>
<keyword evidence="3" id="KW-0378">Hydrolase</keyword>
<dbReference type="EC" id="3.5.1.28" evidence="2"/>
<dbReference type="SMART" id="SM00644">
    <property type="entry name" value="Ami_2"/>
    <property type="match status" value="1"/>
</dbReference>
<name>A0A7W3J465_9ACTN</name>
<dbReference type="GO" id="GO:0009254">
    <property type="term" value="P:peptidoglycan turnover"/>
    <property type="evidence" value="ECO:0007669"/>
    <property type="project" value="TreeGrafter"/>
</dbReference>
<feature type="domain" description="N-acetylmuramoyl-L-alanine amidase" evidence="5">
    <location>
        <begin position="241"/>
        <end position="397"/>
    </location>
</feature>
<evidence type="ECO:0000313" key="6">
    <source>
        <dbReference type="EMBL" id="MBA8805996.1"/>
    </source>
</evidence>
<evidence type="ECO:0000313" key="7">
    <source>
        <dbReference type="Proteomes" id="UP000580910"/>
    </source>
</evidence>
<dbReference type="RefSeq" id="WP_182541990.1">
    <property type="nucleotide sequence ID" value="NZ_JACGXA010000003.1"/>
</dbReference>
<dbReference type="AlphaFoldDB" id="A0A7W3J465"/>
<evidence type="ECO:0000259" key="5">
    <source>
        <dbReference type="SMART" id="SM00644"/>
    </source>
</evidence>
<dbReference type="Gene3D" id="3.40.80.10">
    <property type="entry name" value="Peptidoglycan recognition protein-like"/>
    <property type="match status" value="1"/>
</dbReference>
<proteinExistence type="predicted"/>
<reference evidence="6 7" key="1">
    <citation type="submission" date="2020-07" db="EMBL/GenBank/DDBJ databases">
        <title>Sequencing the genomes of 1000 actinobacteria strains.</title>
        <authorList>
            <person name="Klenk H.-P."/>
        </authorList>
    </citation>
    <scope>NUCLEOTIDE SEQUENCE [LARGE SCALE GENOMIC DNA]</scope>
    <source>
        <strain evidence="6 7">DSM 21349</strain>
    </source>
</reference>
<organism evidence="6 7">
    <name type="scientific">Nocardioides ginsengisegetis</name>
    <dbReference type="NCBI Taxonomy" id="661491"/>
    <lineage>
        <taxon>Bacteria</taxon>
        <taxon>Bacillati</taxon>
        <taxon>Actinomycetota</taxon>
        <taxon>Actinomycetes</taxon>
        <taxon>Propionibacteriales</taxon>
        <taxon>Nocardioidaceae</taxon>
        <taxon>Nocardioides</taxon>
    </lineage>
</organism>
<dbReference type="GO" id="GO:0008745">
    <property type="term" value="F:N-acetylmuramoyl-L-alanine amidase activity"/>
    <property type="evidence" value="ECO:0007669"/>
    <property type="project" value="UniProtKB-EC"/>
</dbReference>
<gene>
    <name evidence="6" type="ORF">FB382_004341</name>
</gene>
<keyword evidence="4" id="KW-0961">Cell wall biogenesis/degradation</keyword>
<evidence type="ECO:0000256" key="1">
    <source>
        <dbReference type="ARBA" id="ARBA00001561"/>
    </source>
</evidence>
<dbReference type="PANTHER" id="PTHR30417">
    <property type="entry name" value="N-ACETYLMURAMOYL-L-ALANINE AMIDASE AMID"/>
    <property type="match status" value="1"/>
</dbReference>
<sequence>MPLTYPVAVANIMSRPKMSVEKVREDVGKVAEHARGGIVLWSEISHDYYVRAVAALDGFATYQPKGVDVPITWDTGRYTVIDVGLDFGSVGIPGIAPARHTTWALLTDVLTKDIVGVANAHMHPDGWNPKPNIVQRALRRLLWTRHEKRIQKRIEWLSHRAKRVHVGGDINRPGTYTFTSLRRSTGAGVIYLGSRGAVAQSAPDRFALNSDHDMQVVTMTPRIGASMTKPIRPPAPIYLGPAAHTTPGDNKPISRVVIHCTVSPLVEGQARATAAYFRSKSSGGSAHYVVDADEVIQVVPDSVIAWHAPPNNNSIGVELCDALASEAWDKANAKRWADVDHERMLKKAAHLVAKLCLAYEVPIQRLTVAELKAGRHGICGHVDVSQAWGQSTHWDPGPSFPWVHFLALVNDAADIIKENHR</sequence>
<evidence type="ECO:0000256" key="3">
    <source>
        <dbReference type="ARBA" id="ARBA00022801"/>
    </source>
</evidence>
<comment type="catalytic activity">
    <reaction evidence="1">
        <text>Hydrolyzes the link between N-acetylmuramoyl residues and L-amino acid residues in certain cell-wall glycopeptides.</text>
        <dbReference type="EC" id="3.5.1.28"/>
    </reaction>
</comment>
<dbReference type="InterPro" id="IPR036505">
    <property type="entry name" value="Amidase/PGRP_sf"/>
</dbReference>
<dbReference type="PANTHER" id="PTHR30417:SF1">
    <property type="entry name" value="N-ACETYLMURAMOYL-L-ALANINE AMIDASE AMID"/>
    <property type="match status" value="1"/>
</dbReference>
<dbReference type="GO" id="GO:0009253">
    <property type="term" value="P:peptidoglycan catabolic process"/>
    <property type="evidence" value="ECO:0007669"/>
    <property type="project" value="InterPro"/>
</dbReference>
<dbReference type="InterPro" id="IPR002502">
    <property type="entry name" value="Amidase_domain"/>
</dbReference>